<evidence type="ECO:0000313" key="3">
    <source>
        <dbReference type="Proteomes" id="UP000824156"/>
    </source>
</evidence>
<dbReference type="Proteomes" id="UP000824156">
    <property type="component" value="Unassembled WGS sequence"/>
</dbReference>
<dbReference type="AlphaFoldDB" id="A0A9D1W8V3"/>
<keyword evidence="2" id="KW-0675">Receptor</keyword>
<dbReference type="SUPFAM" id="SSF56935">
    <property type="entry name" value="Porins"/>
    <property type="match status" value="1"/>
</dbReference>
<dbReference type="Pfam" id="PF14905">
    <property type="entry name" value="OMP_b-brl_3"/>
    <property type="match status" value="1"/>
</dbReference>
<dbReference type="EMBL" id="DXEZ01000163">
    <property type="protein sequence ID" value="HIX54555.1"/>
    <property type="molecule type" value="Genomic_DNA"/>
</dbReference>
<protein>
    <submittedName>
        <fullName evidence="2">TonB-dependent receptor family protein</fullName>
    </submittedName>
</protein>
<dbReference type="SUPFAM" id="SSF49464">
    <property type="entry name" value="Carboxypeptidase regulatory domain-like"/>
    <property type="match status" value="1"/>
</dbReference>
<sequence>MKTKLFQLLVLVLLLTPMGSLLNLAFAQSQTLVQGVVYDDNKSKVLENASVVLLHAKDSILVDFTRTDDKGHFSLLNDKPGEYQVWISYPKYADFTQQLKGGQQVNLEAVTLTLAERIIEEVVVTGRMPIVIKGDTVEYDAGSFKVDKNSKVEDLLKVLPGISVDASGKITAKGKTVEKVLVDGEEFFGDDPKLVTRNVRSDMVDKVQLYEKKSEASERTGVDDGQRIQTINVQLKEEAKNGLFGKAEAGGASDSYYKADLTLNRFKKDLKVGAFLSTGNTGGSDLSWQDDGGMGGGGSGGAVVMTEGPVSMVGGNSSKPKALNTGVNLNRIWNEGADKLNLSYLYGHTSSDGVSEELNQNNMEGRSLLSRRDAFFDSENKRHRANLTYEWKIDSLTTLRTVANGGTSRSWNTSNDSSFMQELGGPMLNKQMRNQESTSTGKNVNVNTFLTRKFNKEGRSITLNLNFSQQENNTNQKLENNLYYFNANGGITDSTFLDQYKDRNSNTGNFLISAYYTEPITKELNLSFAYSRNSNTNVSQVLSFNKDGEDRYTELDSTFSSDFKYKTYTDDYVIALAYNNKSWRINLRNVLKNDQLKQENRFVADNMSRNFLTFNLNGRANYNFTKSKSLGFSYSRDNTLPSLDQIQPLRNNEDELNEYLGNEDLKPSFRSNFGIEYYSFKALKGSFFYGFLNYSRDKNPLILNMETDVNGKSTYRWENLTGLVNENISLAMGKQFTLIPKHNIVFKADANVGYDDNYNFINGDMNQAKSFNYGVTMGLARSLPNGLEFDFNITPSYSKQLSSLQPEYDNSGFILNSNSNFRYHLPFKLRLFTTVNYSYEAPTKTFNEKFQRLMINPGISKRFLKNESLEASFIVNDLLNENTGFSRRQNGNMFVQRSSDTVRRYYMLKLSWDFNKMFIKTDE</sequence>
<reference evidence="2" key="1">
    <citation type="journal article" date="2021" name="PeerJ">
        <title>Extensive microbial diversity within the chicken gut microbiome revealed by metagenomics and culture.</title>
        <authorList>
            <person name="Gilroy R."/>
            <person name="Ravi A."/>
            <person name="Getino M."/>
            <person name="Pursley I."/>
            <person name="Horton D.L."/>
            <person name="Alikhan N.F."/>
            <person name="Baker D."/>
            <person name="Gharbi K."/>
            <person name="Hall N."/>
            <person name="Watson M."/>
            <person name="Adriaenssens E.M."/>
            <person name="Foster-Nyarko E."/>
            <person name="Jarju S."/>
            <person name="Secka A."/>
            <person name="Antonio M."/>
            <person name="Oren A."/>
            <person name="Chaudhuri R.R."/>
            <person name="La Ragione R."/>
            <person name="Hildebrand F."/>
            <person name="Pallen M.J."/>
        </authorList>
    </citation>
    <scope>NUCLEOTIDE SEQUENCE</scope>
    <source>
        <strain evidence="2">1719</strain>
    </source>
</reference>
<dbReference type="InterPro" id="IPR041700">
    <property type="entry name" value="OMP_b-brl_3"/>
</dbReference>
<dbReference type="Gene3D" id="2.60.40.1120">
    <property type="entry name" value="Carboxypeptidase-like, regulatory domain"/>
    <property type="match status" value="1"/>
</dbReference>
<evidence type="ECO:0000259" key="1">
    <source>
        <dbReference type="Pfam" id="PF14905"/>
    </source>
</evidence>
<dbReference type="InterPro" id="IPR008969">
    <property type="entry name" value="CarboxyPept-like_regulatory"/>
</dbReference>
<name>A0A9D1W8V3_9SPHI</name>
<dbReference type="Pfam" id="PF13620">
    <property type="entry name" value="CarboxypepD_reg"/>
    <property type="match status" value="1"/>
</dbReference>
<gene>
    <name evidence="2" type="ORF">H9853_05975</name>
</gene>
<organism evidence="2 3">
    <name type="scientific">Candidatus Sphingobacterium stercoripullorum</name>
    <dbReference type="NCBI Taxonomy" id="2838759"/>
    <lineage>
        <taxon>Bacteria</taxon>
        <taxon>Pseudomonadati</taxon>
        <taxon>Bacteroidota</taxon>
        <taxon>Sphingobacteriia</taxon>
        <taxon>Sphingobacteriales</taxon>
        <taxon>Sphingobacteriaceae</taxon>
        <taxon>Sphingobacterium</taxon>
    </lineage>
</organism>
<proteinExistence type="predicted"/>
<comment type="caution">
    <text evidence="2">The sequence shown here is derived from an EMBL/GenBank/DDBJ whole genome shotgun (WGS) entry which is preliminary data.</text>
</comment>
<accession>A0A9D1W8V3</accession>
<reference evidence="2" key="2">
    <citation type="submission" date="2021-04" db="EMBL/GenBank/DDBJ databases">
        <authorList>
            <person name="Gilroy R."/>
        </authorList>
    </citation>
    <scope>NUCLEOTIDE SEQUENCE</scope>
    <source>
        <strain evidence="2">1719</strain>
    </source>
</reference>
<evidence type="ECO:0000313" key="2">
    <source>
        <dbReference type="EMBL" id="HIX54555.1"/>
    </source>
</evidence>
<feature type="domain" description="Outer membrane protein beta-barrel" evidence="1">
    <location>
        <begin position="452"/>
        <end position="912"/>
    </location>
</feature>